<evidence type="ECO:0000256" key="5">
    <source>
        <dbReference type="SAM" id="MobiDB-lite"/>
    </source>
</evidence>
<keyword evidence="2 6" id="KW-0812">Transmembrane</keyword>
<proteinExistence type="predicted"/>
<gene>
    <name evidence="7" type="ORF">CJ030_MR5G010377</name>
</gene>
<evidence type="ECO:0000256" key="3">
    <source>
        <dbReference type="ARBA" id="ARBA00022989"/>
    </source>
</evidence>
<accession>A0A6A1VRB6</accession>
<sequence>MASGESKVLEGEAPPPSSSSSSSSDSWKERVFVPTLLAVALGLLGIGNWAQRNGNLYDIEIMFSFSGRMGWVWAGIVGGGAGWMSRHREVHGVANACGTYAANLAIVTGCYCGAREFVRATRKTGPDDLLNSAIAGFGTGALLGRLQGGQLGAIRYSIIFAVAGTTADFATQKLMPLLRSYGESKFGNNENVQKGDWLKLPEWSPIQVLDEEAIAAKQARERELYAQRAFGKISNEES</sequence>
<dbReference type="PANTHER" id="PTHR14110:SF10">
    <property type="entry name" value="OS04G0376100 PROTEIN"/>
    <property type="match status" value="1"/>
</dbReference>
<feature type="region of interest" description="Disordered" evidence="5">
    <location>
        <begin position="1"/>
        <end position="25"/>
    </location>
</feature>
<evidence type="ECO:0000313" key="7">
    <source>
        <dbReference type="EMBL" id="KAB1214487.1"/>
    </source>
</evidence>
<keyword evidence="3 6" id="KW-1133">Transmembrane helix</keyword>
<evidence type="ECO:0008006" key="9">
    <source>
        <dbReference type="Google" id="ProtNLM"/>
    </source>
</evidence>
<keyword evidence="8" id="KW-1185">Reference proteome</keyword>
<comment type="subcellular location">
    <subcellularLocation>
        <location evidence="1">Membrane</location>
        <topology evidence="1">Multi-pass membrane protein</topology>
    </subcellularLocation>
</comment>
<feature type="transmembrane region" description="Helical" evidence="6">
    <location>
        <begin position="31"/>
        <end position="50"/>
    </location>
</feature>
<feature type="transmembrane region" description="Helical" evidence="6">
    <location>
        <begin position="90"/>
        <end position="114"/>
    </location>
</feature>
<feature type="transmembrane region" description="Helical" evidence="6">
    <location>
        <begin position="62"/>
        <end position="84"/>
    </location>
</feature>
<dbReference type="GO" id="GO:0030943">
    <property type="term" value="F:mitochondrion targeting sequence binding"/>
    <property type="evidence" value="ECO:0007669"/>
    <property type="project" value="TreeGrafter"/>
</dbReference>
<dbReference type="OrthoDB" id="1913277at2759"/>
<dbReference type="GO" id="GO:0042721">
    <property type="term" value="C:TIM22 mitochondrial import inner membrane insertion complex"/>
    <property type="evidence" value="ECO:0007669"/>
    <property type="project" value="InterPro"/>
</dbReference>
<evidence type="ECO:0000256" key="2">
    <source>
        <dbReference type="ARBA" id="ARBA00022692"/>
    </source>
</evidence>
<evidence type="ECO:0000256" key="4">
    <source>
        <dbReference type="ARBA" id="ARBA00023136"/>
    </source>
</evidence>
<organism evidence="7 8">
    <name type="scientific">Morella rubra</name>
    <name type="common">Chinese bayberry</name>
    <dbReference type="NCBI Taxonomy" id="262757"/>
    <lineage>
        <taxon>Eukaryota</taxon>
        <taxon>Viridiplantae</taxon>
        <taxon>Streptophyta</taxon>
        <taxon>Embryophyta</taxon>
        <taxon>Tracheophyta</taxon>
        <taxon>Spermatophyta</taxon>
        <taxon>Magnoliopsida</taxon>
        <taxon>eudicotyledons</taxon>
        <taxon>Gunneridae</taxon>
        <taxon>Pentapetalae</taxon>
        <taxon>rosids</taxon>
        <taxon>fabids</taxon>
        <taxon>Fagales</taxon>
        <taxon>Myricaceae</taxon>
        <taxon>Morella</taxon>
    </lineage>
</organism>
<dbReference type="AlphaFoldDB" id="A0A6A1VRB6"/>
<dbReference type="GO" id="GO:0008320">
    <property type="term" value="F:protein transmembrane transporter activity"/>
    <property type="evidence" value="ECO:0007669"/>
    <property type="project" value="TreeGrafter"/>
</dbReference>
<dbReference type="EMBL" id="RXIC02000023">
    <property type="protein sequence ID" value="KAB1214487.1"/>
    <property type="molecule type" value="Genomic_DNA"/>
</dbReference>
<dbReference type="GO" id="GO:0045039">
    <property type="term" value="P:protein insertion into mitochondrial inner membrane"/>
    <property type="evidence" value="ECO:0007669"/>
    <property type="project" value="InterPro"/>
</dbReference>
<protein>
    <recommendedName>
        <fullName evidence="9">Mitochondrial import inner membrane translocase subunit Tim17/Tim22/Tim23 family protein</fullName>
    </recommendedName>
</protein>
<dbReference type="PANTHER" id="PTHR14110">
    <property type="entry name" value="MITOCHONDRIAL IMPORT INNER MEMBRANE TRANSLOCASE SUBUNIT TIM22"/>
    <property type="match status" value="1"/>
</dbReference>
<reference evidence="7 8" key="1">
    <citation type="journal article" date="2019" name="Plant Biotechnol. J.">
        <title>The red bayberry genome and genetic basis of sex determination.</title>
        <authorList>
            <person name="Jia H.M."/>
            <person name="Jia H.J."/>
            <person name="Cai Q.L."/>
            <person name="Wang Y."/>
            <person name="Zhao H.B."/>
            <person name="Yang W.F."/>
            <person name="Wang G.Y."/>
            <person name="Li Y.H."/>
            <person name="Zhan D.L."/>
            <person name="Shen Y.T."/>
            <person name="Niu Q.F."/>
            <person name="Chang L."/>
            <person name="Qiu J."/>
            <person name="Zhao L."/>
            <person name="Xie H.B."/>
            <person name="Fu W.Y."/>
            <person name="Jin J."/>
            <person name="Li X.W."/>
            <person name="Jiao Y."/>
            <person name="Zhou C.C."/>
            <person name="Tu T."/>
            <person name="Chai C.Y."/>
            <person name="Gao J.L."/>
            <person name="Fan L.J."/>
            <person name="van de Weg E."/>
            <person name="Wang J.Y."/>
            <person name="Gao Z.S."/>
        </authorList>
    </citation>
    <scope>NUCLEOTIDE SEQUENCE [LARGE SCALE GENOMIC DNA]</scope>
    <source>
        <tissue evidence="7">Leaves</tissue>
    </source>
</reference>
<name>A0A6A1VRB6_9ROSI</name>
<evidence type="ECO:0000256" key="1">
    <source>
        <dbReference type="ARBA" id="ARBA00004141"/>
    </source>
</evidence>
<evidence type="ECO:0000256" key="6">
    <source>
        <dbReference type="SAM" id="Phobius"/>
    </source>
</evidence>
<dbReference type="Proteomes" id="UP000516437">
    <property type="component" value="Chromosome 5"/>
</dbReference>
<comment type="caution">
    <text evidence="7">The sequence shown here is derived from an EMBL/GenBank/DDBJ whole genome shotgun (WGS) entry which is preliminary data.</text>
</comment>
<dbReference type="InterPro" id="IPR039175">
    <property type="entry name" value="TIM22"/>
</dbReference>
<keyword evidence="4 6" id="KW-0472">Membrane</keyword>
<evidence type="ECO:0000313" key="8">
    <source>
        <dbReference type="Proteomes" id="UP000516437"/>
    </source>
</evidence>